<dbReference type="EMBL" id="JAACNH010000006">
    <property type="protein sequence ID" value="KAG8439732.1"/>
    <property type="molecule type" value="Genomic_DNA"/>
</dbReference>
<dbReference type="InterPro" id="IPR051966">
    <property type="entry name" value="RPAP3"/>
</dbReference>
<feature type="compositionally biased region" description="Basic and acidic residues" evidence="6">
    <location>
        <begin position="71"/>
        <end position="80"/>
    </location>
</feature>
<dbReference type="OrthoDB" id="629492at2759"/>
<dbReference type="SUPFAM" id="SSF48452">
    <property type="entry name" value="TPR-like"/>
    <property type="match status" value="2"/>
</dbReference>
<sequence>MSSPSKAIDLQLQMKQNAEELQDFMRELESWGKDIKQKDAKLCNQTITDKQILPPIRNKDYKKKKKSNTKPPEEKKSQEDCIKPKKKLLDYEYWNKLDVDKALQEIDKEDNTNESMSAESESGDEDGITVNTEKALAEKEKGNNYFKAGNYDEAIQCYTRGMSADPYNAVLPTNRASAFFRLKKFAVAESDCNLAIALNRNYYKAYARRAAARLALKNFQGAKEDYEKVLELDTNNFDAKNELRKINQDLNSSVGFIQEKVSTELETTSPISEEDKKKIETQQCKQLAVIQKDKGNAYFKEGKYEVAIECYNKGIEADNTNALLYANRAMAYLKLQRHGEAETDCTLAISLDPSYSKAFARRGSARIVLGKLNEAREDFERVLKLDPGNKQAAVELAKISQVQKNETTVIQDNPRKLINSIEKPPHLRSAKPLMRMVIEEVGDPSASVISSLNESIHEKTVDLTTKTDLEHVIQDQNRTTLSDIRCAKVPKIEEAGNICNLQPLPSAKEHTISKVPPPKIENVLSTFSESLSIGIPGVPSNTFQLESDLRRLKGNPELLYMYLKQIEPPLYSTIFQKALDPDLFTEILNILREQYVGKENTALILEILQRLSELKRFDMAVMFLSQSDKENVSALFAYIERSQETSGSLNILKKKYGL</sequence>
<dbReference type="EMBL" id="JAACNH010000006">
    <property type="protein sequence ID" value="KAG8439731.1"/>
    <property type="molecule type" value="Genomic_DNA"/>
</dbReference>
<accession>A0A8T2J5W8</accession>
<feature type="region of interest" description="Disordered" evidence="6">
    <location>
        <begin position="105"/>
        <end position="128"/>
    </location>
</feature>
<evidence type="ECO:0000313" key="9">
    <source>
        <dbReference type="Proteomes" id="UP000812440"/>
    </source>
</evidence>
<evidence type="ECO:0000259" key="7">
    <source>
        <dbReference type="Pfam" id="PF13877"/>
    </source>
</evidence>
<dbReference type="InterPro" id="IPR011990">
    <property type="entry name" value="TPR-like_helical_dom_sf"/>
</dbReference>
<keyword evidence="2 5" id="KW-0802">TPR repeat</keyword>
<dbReference type="Proteomes" id="UP000812440">
    <property type="component" value="Chromosome 3"/>
</dbReference>
<dbReference type="PANTHER" id="PTHR46423">
    <property type="entry name" value="RNA POLYMERASE II-ASSOCIATED PROTEIN 3"/>
    <property type="match status" value="1"/>
</dbReference>
<keyword evidence="1" id="KW-0677">Repeat</keyword>
<organism evidence="8 9">
    <name type="scientific">Hymenochirus boettgeri</name>
    <name type="common">Congo dwarf clawed frog</name>
    <dbReference type="NCBI Taxonomy" id="247094"/>
    <lineage>
        <taxon>Eukaryota</taxon>
        <taxon>Metazoa</taxon>
        <taxon>Chordata</taxon>
        <taxon>Craniata</taxon>
        <taxon>Vertebrata</taxon>
        <taxon>Euteleostomi</taxon>
        <taxon>Amphibia</taxon>
        <taxon>Batrachia</taxon>
        <taxon>Anura</taxon>
        <taxon>Pipoidea</taxon>
        <taxon>Pipidae</taxon>
        <taxon>Pipinae</taxon>
        <taxon>Hymenochirus</taxon>
    </lineage>
</organism>
<evidence type="ECO:0000313" key="8">
    <source>
        <dbReference type="EMBL" id="KAG8439732.1"/>
    </source>
</evidence>
<comment type="similarity">
    <text evidence="3">Belongs to the RPAP3 family.</text>
</comment>
<evidence type="ECO:0000256" key="5">
    <source>
        <dbReference type="PROSITE-ProRule" id="PRU00339"/>
    </source>
</evidence>
<evidence type="ECO:0000256" key="4">
    <source>
        <dbReference type="ARBA" id="ARBA00040133"/>
    </source>
</evidence>
<evidence type="ECO:0000256" key="6">
    <source>
        <dbReference type="SAM" id="MobiDB-lite"/>
    </source>
</evidence>
<protein>
    <recommendedName>
        <fullName evidence="4">RNA polymerase II-associated protein 3</fullName>
    </recommendedName>
</protein>
<evidence type="ECO:0000256" key="3">
    <source>
        <dbReference type="ARBA" id="ARBA00038275"/>
    </source>
</evidence>
<dbReference type="SMART" id="SM00028">
    <property type="entry name" value="TPR"/>
    <property type="match status" value="6"/>
</dbReference>
<dbReference type="InterPro" id="IPR025986">
    <property type="entry name" value="RPAP3-like_C"/>
</dbReference>
<feature type="repeat" description="TPR" evidence="5">
    <location>
        <begin position="203"/>
        <end position="236"/>
    </location>
</feature>
<feature type="repeat" description="TPR" evidence="5">
    <location>
        <begin position="356"/>
        <end position="389"/>
    </location>
</feature>
<dbReference type="Pfam" id="PF13181">
    <property type="entry name" value="TPR_8"/>
    <property type="match status" value="1"/>
</dbReference>
<dbReference type="AlphaFoldDB" id="A0A8T2J5W8"/>
<dbReference type="Pfam" id="PF13877">
    <property type="entry name" value="RPAP3_C"/>
    <property type="match status" value="1"/>
</dbReference>
<feature type="repeat" description="TPR" evidence="5">
    <location>
        <begin position="135"/>
        <end position="168"/>
    </location>
</feature>
<reference evidence="8" key="1">
    <citation type="thesis" date="2020" institute="ProQuest LLC" country="789 East Eisenhower Parkway, Ann Arbor, MI, USA">
        <title>Comparative Genomics and Chromosome Evolution.</title>
        <authorList>
            <person name="Mudd A.B."/>
        </authorList>
    </citation>
    <scope>NUCLEOTIDE SEQUENCE</scope>
    <source>
        <strain evidence="8">Female2</strain>
        <tissue evidence="8">Blood</tissue>
    </source>
</reference>
<dbReference type="PROSITE" id="PS50005">
    <property type="entry name" value="TPR"/>
    <property type="match status" value="4"/>
</dbReference>
<evidence type="ECO:0000256" key="1">
    <source>
        <dbReference type="ARBA" id="ARBA00022737"/>
    </source>
</evidence>
<feature type="domain" description="RNA-polymerase II-associated protein 3-like C-terminal" evidence="7">
    <location>
        <begin position="539"/>
        <end position="629"/>
    </location>
</feature>
<dbReference type="GO" id="GO:0101031">
    <property type="term" value="C:protein folding chaperone complex"/>
    <property type="evidence" value="ECO:0007669"/>
    <property type="project" value="TreeGrafter"/>
</dbReference>
<dbReference type="InterPro" id="IPR013105">
    <property type="entry name" value="TPR_2"/>
</dbReference>
<name>A0A8T2J5W8_9PIPI</name>
<dbReference type="Pfam" id="PF07719">
    <property type="entry name" value="TPR_2"/>
    <property type="match status" value="2"/>
</dbReference>
<comment type="caution">
    <text evidence="8">The sequence shown here is derived from an EMBL/GenBank/DDBJ whole genome shotgun (WGS) entry which is preliminary data.</text>
</comment>
<dbReference type="InterPro" id="IPR019734">
    <property type="entry name" value="TPR_rpt"/>
</dbReference>
<feature type="repeat" description="TPR" evidence="5">
    <location>
        <begin position="288"/>
        <end position="321"/>
    </location>
</feature>
<dbReference type="Gene3D" id="1.25.40.10">
    <property type="entry name" value="Tetratricopeptide repeat domain"/>
    <property type="match status" value="2"/>
</dbReference>
<dbReference type="PANTHER" id="PTHR46423:SF1">
    <property type="entry name" value="RNA POLYMERASE II-ASSOCIATED PROTEIN 3"/>
    <property type="match status" value="1"/>
</dbReference>
<proteinExistence type="inferred from homology"/>
<keyword evidence="9" id="KW-1185">Reference proteome</keyword>
<dbReference type="Pfam" id="PF13414">
    <property type="entry name" value="TPR_11"/>
    <property type="match status" value="1"/>
</dbReference>
<feature type="region of interest" description="Disordered" evidence="6">
    <location>
        <begin position="46"/>
        <end position="80"/>
    </location>
</feature>
<gene>
    <name evidence="8" type="ORF">GDO86_005777</name>
</gene>
<evidence type="ECO:0000256" key="2">
    <source>
        <dbReference type="ARBA" id="ARBA00022803"/>
    </source>
</evidence>